<dbReference type="PANTHER" id="PTHR34562">
    <property type="entry name" value="WPP DOMAIN-INTERACTING PROTEIN 2"/>
    <property type="match status" value="1"/>
</dbReference>
<keyword evidence="3" id="KW-1133">Transmembrane helix</keyword>
<dbReference type="EMBL" id="GISG01165596">
    <property type="protein sequence ID" value="MBA4650547.1"/>
    <property type="molecule type" value="Transcribed_RNA"/>
</dbReference>
<accession>A0A7C9DUK1</accession>
<feature type="transmembrane region" description="Helical" evidence="3">
    <location>
        <begin position="610"/>
        <end position="629"/>
    </location>
</feature>
<evidence type="ECO:0000313" key="4">
    <source>
        <dbReference type="EMBL" id="MBA4650547.1"/>
    </source>
</evidence>
<dbReference type="AlphaFoldDB" id="A0A7C9DUK1"/>
<feature type="coiled-coil region" evidence="1">
    <location>
        <begin position="466"/>
        <end position="528"/>
    </location>
</feature>
<organism evidence="4">
    <name type="scientific">Opuntia streptacantha</name>
    <name type="common">Prickly pear cactus</name>
    <name type="synonym">Opuntia cardona</name>
    <dbReference type="NCBI Taxonomy" id="393608"/>
    <lineage>
        <taxon>Eukaryota</taxon>
        <taxon>Viridiplantae</taxon>
        <taxon>Streptophyta</taxon>
        <taxon>Embryophyta</taxon>
        <taxon>Tracheophyta</taxon>
        <taxon>Spermatophyta</taxon>
        <taxon>Magnoliopsida</taxon>
        <taxon>eudicotyledons</taxon>
        <taxon>Gunneridae</taxon>
        <taxon>Pentapetalae</taxon>
        <taxon>Caryophyllales</taxon>
        <taxon>Cactineae</taxon>
        <taxon>Cactaceae</taxon>
        <taxon>Opuntioideae</taxon>
        <taxon>Opuntia</taxon>
    </lineage>
</organism>
<proteinExistence type="predicted"/>
<evidence type="ECO:0000256" key="2">
    <source>
        <dbReference type="SAM" id="MobiDB-lite"/>
    </source>
</evidence>
<feature type="compositionally biased region" description="Acidic residues" evidence="2">
    <location>
        <begin position="331"/>
        <end position="348"/>
    </location>
</feature>
<feature type="compositionally biased region" description="Basic and acidic residues" evidence="2">
    <location>
        <begin position="274"/>
        <end position="289"/>
    </location>
</feature>
<feature type="compositionally biased region" description="Polar residues" evidence="2">
    <location>
        <begin position="357"/>
        <end position="379"/>
    </location>
</feature>
<sequence length="639" mass="69679">MNEDAIKSNGSCTHAEEIEYEHEHGIQHDHHPDLDLNGNSKDKETLTMSTGKVSSGEHAEVRLRDDSQVCSQVSNHLTSSDHADDSVGNHSKAAEVEKSNELGNRSSSPIEASPSSIQTKPPGASTKGYGLKKWRRLRREVPKDATTSLDSIKMLKRGPANVIDVKQPSDASVSSTNAIVQSPVGADVLGISGSSSSYSLPVNTTFSAGVDSDNSEDRSSKSSTAASAPKYRHDTIRALGHQRDKHRVKNVGGRNLGVVGPRSQAGKAPGLADPSKKPRGEGAKVEKENSLSSIESDSRSYNSVFIRGTPSVIRDQGQSGRPKSHSHNVEDTDDEDADDGPASEEQSAEELRAHCSKNISVSQESSSDTNKGKSENPQLPKNCDPLVNSILMLQSAQASLEKELQQFGEIGKGIHSVCEDLAENTASPAYSMSRPEVCTDHASDGWGSESNHEYLNKNVQALGRQLGEAAGRLKEKELKVAELEATIKTMESPLEDVERTIQLQQKRSEEMEAELESLFKQKVEAEVEFIAMTRSNKELSSLVETHIKLLREQKSLVRELARSSRTAAEVENKAAVLQDKLKEVDNLYKESTGSEEIVRMQKRVFKFTKCLFMQLILLLLAFGLFFSQLSPKSAVVVPT</sequence>
<feature type="compositionally biased region" description="Low complexity" evidence="2">
    <location>
        <begin position="106"/>
        <end position="117"/>
    </location>
</feature>
<name>A0A7C9DUK1_OPUST</name>
<reference evidence="4" key="2">
    <citation type="submission" date="2020-07" db="EMBL/GenBank/DDBJ databases">
        <authorList>
            <person name="Vera ALvarez R."/>
            <person name="Arias-Moreno D.M."/>
            <person name="Jimenez-Jacinto V."/>
            <person name="Jimenez-Bremont J.F."/>
            <person name="Swaminathan K."/>
            <person name="Moose S.P."/>
            <person name="Guerrero-Gonzalez M.L."/>
            <person name="Marino-Ramirez L."/>
            <person name="Landsman D."/>
            <person name="Rodriguez-Kessler M."/>
            <person name="Delgado-Sanchez P."/>
        </authorList>
    </citation>
    <scope>NUCLEOTIDE SEQUENCE</scope>
    <source>
        <tissue evidence="4">Cladode</tissue>
    </source>
</reference>
<keyword evidence="1" id="KW-0175">Coiled coil</keyword>
<dbReference type="PANTHER" id="PTHR34562:SF8">
    <property type="entry name" value="WPP DOMAIN-INTERACTING PROTEIN 1"/>
    <property type="match status" value="1"/>
</dbReference>
<feature type="coiled-coil region" evidence="1">
    <location>
        <begin position="560"/>
        <end position="587"/>
    </location>
</feature>
<feature type="compositionally biased region" description="Basic and acidic residues" evidence="2">
    <location>
        <begin position="14"/>
        <end position="45"/>
    </location>
</feature>
<dbReference type="InterPro" id="IPR044696">
    <property type="entry name" value="WIP1/2/3"/>
</dbReference>
<feature type="compositionally biased region" description="Polar residues" evidence="2">
    <location>
        <begin position="290"/>
        <end position="303"/>
    </location>
</feature>
<feature type="region of interest" description="Disordered" evidence="2">
    <location>
        <begin position="190"/>
        <end position="383"/>
    </location>
</feature>
<protein>
    <recommendedName>
        <fullName evidence="5">WPP domain-interacting protein</fullName>
    </recommendedName>
</protein>
<feature type="compositionally biased region" description="Polar residues" evidence="2">
    <location>
        <begin position="68"/>
        <end position="78"/>
    </location>
</feature>
<evidence type="ECO:0000256" key="3">
    <source>
        <dbReference type="SAM" id="Phobius"/>
    </source>
</evidence>
<keyword evidence="3" id="KW-0812">Transmembrane</keyword>
<evidence type="ECO:0000256" key="1">
    <source>
        <dbReference type="SAM" id="Coils"/>
    </source>
</evidence>
<feature type="region of interest" description="Disordered" evidence="2">
    <location>
        <begin position="1"/>
        <end position="148"/>
    </location>
</feature>
<feature type="compositionally biased region" description="Basic and acidic residues" evidence="2">
    <location>
        <begin position="79"/>
        <end position="100"/>
    </location>
</feature>
<evidence type="ECO:0008006" key="5">
    <source>
        <dbReference type="Google" id="ProtNLM"/>
    </source>
</evidence>
<reference evidence="4" key="1">
    <citation type="journal article" date="2013" name="J. Plant Res.">
        <title>Effect of fungi and light on seed germination of three Opuntia species from semiarid lands of central Mexico.</title>
        <authorList>
            <person name="Delgado-Sanchez P."/>
            <person name="Jimenez-Bremont J.F."/>
            <person name="Guerrero-Gonzalez Mde L."/>
            <person name="Flores J."/>
        </authorList>
    </citation>
    <scope>NUCLEOTIDE SEQUENCE</scope>
    <source>
        <tissue evidence="4">Cladode</tissue>
    </source>
</reference>
<keyword evidence="3" id="KW-0472">Membrane</keyword>
<feature type="compositionally biased region" description="Basic and acidic residues" evidence="2">
    <location>
        <begin position="55"/>
        <end position="67"/>
    </location>
</feature>